<reference evidence="2" key="1">
    <citation type="submission" date="2022-11" db="UniProtKB">
        <authorList>
            <consortium name="WormBaseParasite"/>
        </authorList>
    </citation>
    <scope>IDENTIFICATION</scope>
</reference>
<evidence type="ECO:0000313" key="2">
    <source>
        <dbReference type="WBParaSite" id="nRc.2.0.1.t35225-RA"/>
    </source>
</evidence>
<organism evidence="1 2">
    <name type="scientific">Romanomermis culicivorax</name>
    <name type="common">Nematode worm</name>
    <dbReference type="NCBI Taxonomy" id="13658"/>
    <lineage>
        <taxon>Eukaryota</taxon>
        <taxon>Metazoa</taxon>
        <taxon>Ecdysozoa</taxon>
        <taxon>Nematoda</taxon>
        <taxon>Enoplea</taxon>
        <taxon>Dorylaimia</taxon>
        <taxon>Mermithida</taxon>
        <taxon>Mermithoidea</taxon>
        <taxon>Mermithidae</taxon>
        <taxon>Romanomermis</taxon>
    </lineage>
</organism>
<dbReference type="AlphaFoldDB" id="A0A915KA32"/>
<proteinExistence type="predicted"/>
<sequence>MGRRDDEIVEKNCGKQSIKDQIEKRAASSDFDCQIMQNSDDSIKNQHLQANFDTNRIDFEENFAQKENQEYIKSANAVKYGERFIDAHPKGVSLGKINSMIDIKCNLLSSSKNMMQLRMILQ</sequence>
<evidence type="ECO:0000313" key="1">
    <source>
        <dbReference type="Proteomes" id="UP000887565"/>
    </source>
</evidence>
<protein>
    <submittedName>
        <fullName evidence="2">Uncharacterized protein</fullName>
    </submittedName>
</protein>
<dbReference type="Proteomes" id="UP000887565">
    <property type="component" value="Unplaced"/>
</dbReference>
<keyword evidence="1" id="KW-1185">Reference proteome</keyword>
<accession>A0A915KA32</accession>
<dbReference type="WBParaSite" id="nRc.2.0.1.t35225-RA">
    <property type="protein sequence ID" value="nRc.2.0.1.t35225-RA"/>
    <property type="gene ID" value="nRc.2.0.1.g35225"/>
</dbReference>
<name>A0A915KA32_ROMCU</name>